<sequence length="871" mass="93701">MRGEAGIGKSALLSEAAWSAAEQQLRVLRTAGVQSEAQIAFAGLHQLLRPVLDQVERLPQPQRGAVLAAFGRTDAAVPDLYLIALATLSMLGEVATQAPILLVVEDAQWLDRPSADVLLFVARRLAEEPVVMLAALRDGFDTSFDGGGLPELALPRLDRASAELLLDRRAPGLRPEVRQRVLSEAAGNPLALVELPAGDVTAPTAMLPLTARLEQAFAARMSGLPVATQAVVLVAALNDGDALSETLAAATVVAGEQRTVDDLEPAISARLVQTDGERVRFLHPLMRSAIHQRASLGQRHRAHAALAHVLAHDDDRRVWHRAASMARPDEAVAAELEAAAVRAQRRGGIAAGVAAMERSAALSSDPALRGERLLRGAELAFELGQRDAVVRLLTAAERLELSGRQRWRTAWIRDSFDDGVLGRAQAAWSLAQVAERAAAEDPDLALNLLYGAALRCWWTEPGVEARASVVAAAGRVPVDDNDPRLLVVLAYTSPVECGEVVMSRLRRQPGDLDARALRMLGNAAMAVGAFDLAAGFFATSLVELRTQGRLALLARALTLQAWSCAHLVDLNVAVPAADEAYRLARDTSQPVVAATARATQAVLAALRGDQDGVYRLAAEAEAWAMPAATHAVLSAVQFARGLAALGDGRHEDAVADLRRIYDPADPAYHQANRCWAFGDLVEAAVRSGRPEAVSGLMAEMTAVARRTPSPPLQHGLRYARALLAPDAEAQPLYEATLQADVGAWPFPRARVQLGYGEWLRRQRRVAESRAHLRAAREAFDASGTIPWGDRARAELRASGETSRRRVPDARDQLTPQELQIAQMAADGLTNREIGQRLYLSHRTIGSHLHRIFPKLGIASRSELRTALQPSV</sequence>
<dbReference type="Gene3D" id="1.10.10.10">
    <property type="entry name" value="Winged helix-like DNA-binding domain superfamily/Winged helix DNA-binding domain"/>
    <property type="match status" value="1"/>
</dbReference>
<dbReference type="InterPro" id="IPR036388">
    <property type="entry name" value="WH-like_DNA-bd_sf"/>
</dbReference>
<dbReference type="InterPro" id="IPR011990">
    <property type="entry name" value="TPR-like_helical_dom_sf"/>
</dbReference>
<organism evidence="4 5">
    <name type="scientific">Dactylosporangium darangshiense</name>
    <dbReference type="NCBI Taxonomy" id="579108"/>
    <lineage>
        <taxon>Bacteria</taxon>
        <taxon>Bacillati</taxon>
        <taxon>Actinomycetota</taxon>
        <taxon>Actinomycetes</taxon>
        <taxon>Micromonosporales</taxon>
        <taxon>Micromonosporaceae</taxon>
        <taxon>Dactylosporangium</taxon>
    </lineage>
</organism>
<dbReference type="PANTHER" id="PTHR16305">
    <property type="entry name" value="TESTICULAR SOLUBLE ADENYLYL CYCLASE"/>
    <property type="match status" value="1"/>
</dbReference>
<dbReference type="PROSITE" id="PS00622">
    <property type="entry name" value="HTH_LUXR_1"/>
    <property type="match status" value="1"/>
</dbReference>
<gene>
    <name evidence="4" type="ORF">GCM10022255_114300</name>
</gene>
<comment type="caution">
    <text evidence="4">The sequence shown here is derived from an EMBL/GenBank/DDBJ whole genome shotgun (WGS) entry which is preliminary data.</text>
</comment>
<protein>
    <submittedName>
        <fullName evidence="4">LuxR family transcriptional regulator</fullName>
    </submittedName>
</protein>
<dbReference type="SMART" id="SM00421">
    <property type="entry name" value="HTH_LUXR"/>
    <property type="match status" value="1"/>
</dbReference>
<dbReference type="Pfam" id="PF00196">
    <property type="entry name" value="GerE"/>
    <property type="match status" value="1"/>
</dbReference>
<dbReference type="PANTHER" id="PTHR16305:SF35">
    <property type="entry name" value="TRANSCRIPTIONAL ACTIVATOR DOMAIN"/>
    <property type="match status" value="1"/>
</dbReference>
<dbReference type="InterPro" id="IPR000792">
    <property type="entry name" value="Tscrpt_reg_LuxR_C"/>
</dbReference>
<dbReference type="Pfam" id="PF13191">
    <property type="entry name" value="AAA_16"/>
    <property type="match status" value="1"/>
</dbReference>
<evidence type="ECO:0000256" key="2">
    <source>
        <dbReference type="ARBA" id="ARBA00022840"/>
    </source>
</evidence>
<name>A0ABP8DVY3_9ACTN</name>
<keyword evidence="2" id="KW-0067">ATP-binding</keyword>
<dbReference type="EMBL" id="BAABAT010000093">
    <property type="protein sequence ID" value="GAA4264067.1"/>
    <property type="molecule type" value="Genomic_DNA"/>
</dbReference>
<dbReference type="Proteomes" id="UP001500620">
    <property type="component" value="Unassembled WGS sequence"/>
</dbReference>
<dbReference type="SUPFAM" id="SSF48452">
    <property type="entry name" value="TPR-like"/>
    <property type="match status" value="1"/>
</dbReference>
<evidence type="ECO:0000313" key="5">
    <source>
        <dbReference type="Proteomes" id="UP001500620"/>
    </source>
</evidence>
<accession>A0ABP8DVY3</accession>
<feature type="domain" description="HTH luxR-type" evidence="3">
    <location>
        <begin position="806"/>
        <end position="870"/>
    </location>
</feature>
<dbReference type="InterPro" id="IPR041664">
    <property type="entry name" value="AAA_16"/>
</dbReference>
<proteinExistence type="predicted"/>
<dbReference type="CDD" id="cd06170">
    <property type="entry name" value="LuxR_C_like"/>
    <property type="match status" value="1"/>
</dbReference>
<evidence type="ECO:0000259" key="3">
    <source>
        <dbReference type="PROSITE" id="PS50043"/>
    </source>
</evidence>
<dbReference type="PROSITE" id="PS50043">
    <property type="entry name" value="HTH_LUXR_2"/>
    <property type="match status" value="1"/>
</dbReference>
<evidence type="ECO:0000313" key="4">
    <source>
        <dbReference type="EMBL" id="GAA4264067.1"/>
    </source>
</evidence>
<dbReference type="SUPFAM" id="SSF46894">
    <property type="entry name" value="C-terminal effector domain of the bipartite response regulators"/>
    <property type="match status" value="1"/>
</dbReference>
<keyword evidence="5" id="KW-1185">Reference proteome</keyword>
<dbReference type="PRINTS" id="PR00038">
    <property type="entry name" value="HTHLUXR"/>
</dbReference>
<dbReference type="InterPro" id="IPR016032">
    <property type="entry name" value="Sig_transdc_resp-reg_C-effctor"/>
</dbReference>
<reference evidence="5" key="1">
    <citation type="journal article" date="2019" name="Int. J. Syst. Evol. Microbiol.">
        <title>The Global Catalogue of Microorganisms (GCM) 10K type strain sequencing project: providing services to taxonomists for standard genome sequencing and annotation.</title>
        <authorList>
            <consortium name="The Broad Institute Genomics Platform"/>
            <consortium name="The Broad Institute Genome Sequencing Center for Infectious Disease"/>
            <person name="Wu L."/>
            <person name="Ma J."/>
        </authorList>
    </citation>
    <scope>NUCLEOTIDE SEQUENCE [LARGE SCALE GENOMIC DNA]</scope>
    <source>
        <strain evidence="5">JCM 17441</strain>
    </source>
</reference>
<evidence type="ECO:0000256" key="1">
    <source>
        <dbReference type="ARBA" id="ARBA00022741"/>
    </source>
</evidence>
<keyword evidence="1" id="KW-0547">Nucleotide-binding</keyword>